<feature type="region of interest" description="Disordered" evidence="1">
    <location>
        <begin position="184"/>
        <end position="219"/>
    </location>
</feature>
<evidence type="ECO:0000256" key="2">
    <source>
        <dbReference type="SAM" id="SignalP"/>
    </source>
</evidence>
<keyword evidence="2" id="KW-0732">Signal</keyword>
<name>A0A8B6DPY9_MYTGA</name>
<protein>
    <submittedName>
        <fullName evidence="3">Serum amyloid A protein</fullName>
    </submittedName>
</protein>
<dbReference type="SMART" id="SM00197">
    <property type="entry name" value="SAA"/>
    <property type="match status" value="1"/>
</dbReference>
<feature type="chain" id="PRO_5032613288" evidence="2">
    <location>
        <begin position="23"/>
        <end position="219"/>
    </location>
</feature>
<dbReference type="AlphaFoldDB" id="A0A8B6DPY9"/>
<sequence length="219" mass="23615">MKCALLLTFIVLLIVCAEDTHAWFGGGGSSRSSSRSSDSSKPGSSNTNRKRGGSCRSGSSSATKSVQKQEKPKASVIDQVKEAIGGAETKEAKAYVNGYVNGANEMHSTYKEMKTVTKQMAKDGKGAKGADKYFHAKANCKAAQHGPGGKDAAKHISDEREAYQTAFQKGRNMIGKVSDKGYNEYAADSTKDQEANRHGQNGGDPNKYRTKYIPDKYKK</sequence>
<dbReference type="OrthoDB" id="6112826at2759"/>
<proteinExistence type="predicted"/>
<feature type="region of interest" description="Disordered" evidence="1">
    <location>
        <begin position="26"/>
        <end position="74"/>
    </location>
</feature>
<gene>
    <name evidence="3" type="ORF">MGAL_10B015792</name>
</gene>
<evidence type="ECO:0000256" key="1">
    <source>
        <dbReference type="SAM" id="MobiDB-lite"/>
    </source>
</evidence>
<feature type="signal peptide" evidence="2">
    <location>
        <begin position="1"/>
        <end position="22"/>
    </location>
</feature>
<dbReference type="Proteomes" id="UP000596742">
    <property type="component" value="Unassembled WGS sequence"/>
</dbReference>
<evidence type="ECO:0000313" key="3">
    <source>
        <dbReference type="EMBL" id="VDI23403.1"/>
    </source>
</evidence>
<accession>A0A8B6DPY9</accession>
<feature type="compositionally biased region" description="Low complexity" evidence="1">
    <location>
        <begin position="30"/>
        <end position="45"/>
    </location>
</feature>
<reference evidence="3" key="1">
    <citation type="submission" date="2018-11" db="EMBL/GenBank/DDBJ databases">
        <authorList>
            <person name="Alioto T."/>
            <person name="Alioto T."/>
        </authorList>
    </citation>
    <scope>NUCLEOTIDE SEQUENCE</scope>
</reference>
<dbReference type="EMBL" id="UYJE01003922">
    <property type="protein sequence ID" value="VDI23403.1"/>
    <property type="molecule type" value="Genomic_DNA"/>
</dbReference>
<evidence type="ECO:0000313" key="4">
    <source>
        <dbReference type="Proteomes" id="UP000596742"/>
    </source>
</evidence>
<dbReference type="GO" id="GO:0005576">
    <property type="term" value="C:extracellular region"/>
    <property type="evidence" value="ECO:0007669"/>
    <property type="project" value="InterPro"/>
</dbReference>
<dbReference type="InterPro" id="IPR000096">
    <property type="entry name" value="Serum_amyloid_A"/>
</dbReference>
<organism evidence="3 4">
    <name type="scientific">Mytilus galloprovincialis</name>
    <name type="common">Mediterranean mussel</name>
    <dbReference type="NCBI Taxonomy" id="29158"/>
    <lineage>
        <taxon>Eukaryota</taxon>
        <taxon>Metazoa</taxon>
        <taxon>Spiralia</taxon>
        <taxon>Lophotrochozoa</taxon>
        <taxon>Mollusca</taxon>
        <taxon>Bivalvia</taxon>
        <taxon>Autobranchia</taxon>
        <taxon>Pteriomorphia</taxon>
        <taxon>Mytilida</taxon>
        <taxon>Mytiloidea</taxon>
        <taxon>Mytilidae</taxon>
        <taxon>Mytilinae</taxon>
        <taxon>Mytilus</taxon>
    </lineage>
</organism>
<dbReference type="Gene3D" id="1.10.132.110">
    <property type="entry name" value="Serum amyloid A protein"/>
    <property type="match status" value="1"/>
</dbReference>
<keyword evidence="4" id="KW-1185">Reference proteome</keyword>
<comment type="caution">
    <text evidence="3">The sequence shown here is derived from an EMBL/GenBank/DDBJ whole genome shotgun (WGS) entry which is preliminary data.</text>
</comment>
<dbReference type="Pfam" id="PF00277">
    <property type="entry name" value="SAA"/>
    <property type="match status" value="1"/>
</dbReference>